<proteinExistence type="predicted"/>
<dbReference type="Proteomes" id="UP000782843">
    <property type="component" value="Unassembled WGS sequence"/>
</dbReference>
<reference evidence="1" key="2">
    <citation type="journal article" date="2021" name="Microbiome">
        <title>Successional dynamics and alternative stable states in a saline activated sludge microbial community over 9 years.</title>
        <authorList>
            <person name="Wang Y."/>
            <person name="Ye J."/>
            <person name="Ju F."/>
            <person name="Liu L."/>
            <person name="Boyd J.A."/>
            <person name="Deng Y."/>
            <person name="Parks D.H."/>
            <person name="Jiang X."/>
            <person name="Yin X."/>
            <person name="Woodcroft B.J."/>
            <person name="Tyson G.W."/>
            <person name="Hugenholtz P."/>
            <person name="Polz M.F."/>
            <person name="Zhang T."/>
        </authorList>
    </citation>
    <scope>NUCLEOTIDE SEQUENCE</scope>
    <source>
        <strain evidence="1">HKST-UBA10</strain>
    </source>
</reference>
<name>A0A955L2W9_9BACT</name>
<organism evidence="1 2">
    <name type="scientific">Candidatus Dojkabacteria bacterium</name>
    <dbReference type="NCBI Taxonomy" id="2099670"/>
    <lineage>
        <taxon>Bacteria</taxon>
        <taxon>Candidatus Dojkabacteria</taxon>
    </lineage>
</organism>
<accession>A0A955L2W9</accession>
<comment type="caution">
    <text evidence="1">The sequence shown here is derived from an EMBL/GenBank/DDBJ whole genome shotgun (WGS) entry which is preliminary data.</text>
</comment>
<reference evidence="1" key="1">
    <citation type="submission" date="2020-04" db="EMBL/GenBank/DDBJ databases">
        <authorList>
            <person name="Zhang T."/>
        </authorList>
    </citation>
    <scope>NUCLEOTIDE SEQUENCE</scope>
    <source>
        <strain evidence="1">HKST-UBA10</strain>
    </source>
</reference>
<protein>
    <submittedName>
        <fullName evidence="1">Uncharacterized protein</fullName>
    </submittedName>
</protein>
<evidence type="ECO:0000313" key="2">
    <source>
        <dbReference type="Proteomes" id="UP000782843"/>
    </source>
</evidence>
<dbReference type="EMBL" id="JAGQLG010000017">
    <property type="protein sequence ID" value="MCA9381873.1"/>
    <property type="molecule type" value="Genomic_DNA"/>
</dbReference>
<dbReference type="AlphaFoldDB" id="A0A955L2W9"/>
<evidence type="ECO:0000313" key="1">
    <source>
        <dbReference type="EMBL" id="MCA9381873.1"/>
    </source>
</evidence>
<gene>
    <name evidence="1" type="ORF">KC660_00500</name>
</gene>
<sequence length="199" mass="22571">MSEAYKNQITNEVGTRARTHRLIQVIDNKELILSRGELVAVGRFERIRDMAIELIHRDLLTKVVLIDIDDSVVQANRVAMNSDNIRIPTSVLPGNIETYRPESQIALVDWSNAYKWKGFRIAEVGQLLNNADIHFVSDFLNGDIMTRIIREEPISSFRELAGGYVEDFAFDPRTPKAIKESNSLLALATTISVDRLFNL</sequence>